<dbReference type="Ensembl" id="ENSSSCT00000033135.3">
    <property type="protein sequence ID" value="ENSSSCP00000030558.3"/>
    <property type="gene ID" value="ENSSSCG00000035443.2"/>
</dbReference>
<dbReference type="GeneTree" id="ENSGT00940000156298"/>
<accession>A0A075B7I9</accession>
<protein>
    <recommendedName>
        <fullName evidence="1">Ig-like domain-containing protein</fullName>
    </recommendedName>
</protein>
<dbReference type="FunFam" id="2.60.40.10:FF:001700">
    <property type="entry name" value="Immunoglobulin lambda variable 8-61"/>
    <property type="match status" value="1"/>
</dbReference>
<dbReference type="InterPro" id="IPR036179">
    <property type="entry name" value="Ig-like_dom_sf"/>
</dbReference>
<evidence type="ECO:0000313" key="2">
    <source>
        <dbReference type="Ensembl" id="ENSSSCP00000030558.3"/>
    </source>
</evidence>
<dbReference type="SUPFAM" id="SSF48726">
    <property type="entry name" value="Immunoglobulin"/>
    <property type="match status" value="1"/>
</dbReference>
<dbReference type="AlphaFoldDB" id="A0A075B7I9"/>
<sequence length="155" mass="15912">MGRGSSVTAQVGTGLGAQGSVPSLRQPLGLRVLLSLVQLLPHVPLVSVSAGSLSQTVIQEPAMSVSPGGTVTLTCAFSSGSVTTSNYPGWYQQTPGQPPRQLIYQTNSRPTGVPSRFSGAISGNKATLTITGAQAEDEADYFCALEKSSANATVM</sequence>
<dbReference type="Gene3D" id="2.60.40.10">
    <property type="entry name" value="Immunoglobulins"/>
    <property type="match status" value="1"/>
</dbReference>
<organism evidence="2 3">
    <name type="scientific">Sus scrofa</name>
    <name type="common">Pig</name>
    <dbReference type="NCBI Taxonomy" id="9823"/>
    <lineage>
        <taxon>Eukaryota</taxon>
        <taxon>Metazoa</taxon>
        <taxon>Chordata</taxon>
        <taxon>Craniata</taxon>
        <taxon>Vertebrata</taxon>
        <taxon>Euteleostomi</taxon>
        <taxon>Mammalia</taxon>
        <taxon>Eutheria</taxon>
        <taxon>Laurasiatheria</taxon>
        <taxon>Artiodactyla</taxon>
        <taxon>Suina</taxon>
        <taxon>Suidae</taxon>
        <taxon>Sus</taxon>
    </lineage>
</organism>
<dbReference type="STRING" id="9823.ENSSSCP00000030558"/>
<dbReference type="InterPro" id="IPR003599">
    <property type="entry name" value="Ig_sub"/>
</dbReference>
<dbReference type="InterPro" id="IPR007110">
    <property type="entry name" value="Ig-like_dom"/>
</dbReference>
<dbReference type="HOGENOM" id="CLU_077975_4_0_1"/>
<reference evidence="2" key="2">
    <citation type="journal article" date="2020" name="Gigascience">
        <title>An improved pig reference genome sequence to enable pig genetics and genomics research.</title>
        <authorList>
            <person name="Warr A."/>
            <person name="Affara N."/>
            <person name="Aken B."/>
            <person name="Beiki H."/>
            <person name="Bickhart D.M."/>
            <person name="Billis K."/>
            <person name="Chow W."/>
            <person name="Eory L."/>
            <person name="Finlayson H.A."/>
            <person name="Flicek P."/>
            <person name="Giron C.G."/>
            <person name="Griffin D.K."/>
            <person name="Hall R."/>
            <person name="Hannum G."/>
            <person name="Hourlier T."/>
            <person name="Howe K."/>
            <person name="Hume D.A."/>
            <person name="Izuogu O."/>
            <person name="Kim K."/>
            <person name="Koren S."/>
            <person name="Liu H."/>
            <person name="Manchanda N."/>
            <person name="Martin F.J."/>
            <person name="Nonneman D.J."/>
            <person name="O'Connor R.E."/>
            <person name="Phillippy A.M."/>
            <person name="Rohrer G.A."/>
            <person name="Rosen B.D."/>
            <person name="Rund L.A."/>
            <person name="Sargent C.A."/>
            <person name="Schook L.B."/>
            <person name="Schroeder S.G."/>
            <person name="Schwartz A.S."/>
            <person name="Skinner B.M."/>
            <person name="Talbot R."/>
            <person name="Tseng E."/>
            <person name="Tuggle C.K."/>
            <person name="Watson M."/>
            <person name="Smith T.P.L."/>
            <person name="Archibald A.L."/>
        </authorList>
    </citation>
    <scope>NUCLEOTIDE SEQUENCE [LARGE SCALE GENOMIC DNA]</scope>
    <source>
        <strain evidence="2">Duroc</strain>
    </source>
</reference>
<dbReference type="InterPro" id="IPR050150">
    <property type="entry name" value="IgV_Light_Chain"/>
</dbReference>
<proteinExistence type="predicted"/>
<reference evidence="3" key="1">
    <citation type="submission" date="2009-11" db="EMBL/GenBank/DDBJ databases">
        <authorList>
            <consortium name="Porcine genome sequencing project"/>
        </authorList>
    </citation>
    <scope>NUCLEOTIDE SEQUENCE [LARGE SCALE GENOMIC DNA]</scope>
    <source>
        <strain evidence="3">Duroc</strain>
    </source>
</reference>
<dbReference type="PROSITE" id="PS50835">
    <property type="entry name" value="IG_LIKE"/>
    <property type="match status" value="1"/>
</dbReference>
<dbReference type="Pfam" id="PF07686">
    <property type="entry name" value="V-set"/>
    <property type="match status" value="1"/>
</dbReference>
<dbReference type="Proteomes" id="UP000008227">
    <property type="component" value="Chromosome 14"/>
</dbReference>
<dbReference type="PANTHER" id="PTHR23267">
    <property type="entry name" value="IMMUNOGLOBULIN LIGHT CHAIN"/>
    <property type="match status" value="1"/>
</dbReference>
<dbReference type="InterPro" id="IPR013106">
    <property type="entry name" value="Ig_V-set"/>
</dbReference>
<dbReference type="SMART" id="SM00409">
    <property type="entry name" value="IG"/>
    <property type="match status" value="1"/>
</dbReference>
<dbReference type="InterPro" id="IPR013783">
    <property type="entry name" value="Ig-like_fold"/>
</dbReference>
<reference evidence="2" key="3">
    <citation type="submission" date="2025-08" db="UniProtKB">
        <authorList>
            <consortium name="Ensembl"/>
        </authorList>
    </citation>
    <scope>IDENTIFICATION</scope>
</reference>
<dbReference type="InParanoid" id="A0A075B7I9"/>
<dbReference type="GO" id="GO:0019814">
    <property type="term" value="C:immunoglobulin complex"/>
    <property type="evidence" value="ECO:0000318"/>
    <property type="project" value="GO_Central"/>
</dbReference>
<name>A0A075B7I9_PIG</name>
<reference evidence="2" key="4">
    <citation type="submission" date="2025-09" db="UniProtKB">
        <authorList>
            <consortium name="Ensembl"/>
        </authorList>
    </citation>
    <scope>IDENTIFICATION</scope>
</reference>
<dbReference type="SMR" id="A0A075B7I9"/>
<evidence type="ECO:0000313" key="3">
    <source>
        <dbReference type="Proteomes" id="UP000008227"/>
    </source>
</evidence>
<evidence type="ECO:0000259" key="1">
    <source>
        <dbReference type="PROSITE" id="PS50835"/>
    </source>
</evidence>
<dbReference type="GO" id="GO:0006955">
    <property type="term" value="P:immune response"/>
    <property type="evidence" value="ECO:0000318"/>
    <property type="project" value="GO_Central"/>
</dbReference>
<keyword evidence="3" id="KW-1185">Reference proteome</keyword>
<dbReference type="Bgee" id="ENSSSCG00000035443">
    <property type="expression patterns" value="Expressed in duodenum and 34 other cell types or tissues"/>
</dbReference>
<dbReference type="SMART" id="SM00406">
    <property type="entry name" value="IGv"/>
    <property type="match status" value="1"/>
</dbReference>
<feature type="domain" description="Ig-like" evidence="1">
    <location>
        <begin position="44"/>
        <end position="153"/>
    </location>
</feature>